<dbReference type="SUPFAM" id="SSF53187">
    <property type="entry name" value="Zn-dependent exopeptidases"/>
    <property type="match status" value="1"/>
</dbReference>
<dbReference type="InterPro" id="IPR011356">
    <property type="entry name" value="Leucine_aapep/pepB"/>
</dbReference>
<evidence type="ECO:0000256" key="7">
    <source>
        <dbReference type="ARBA" id="ARBA00023211"/>
    </source>
</evidence>
<dbReference type="Gene3D" id="3.40.220.10">
    <property type="entry name" value="Leucine Aminopeptidase, subunit E, domain 1"/>
    <property type="match status" value="1"/>
</dbReference>
<dbReference type="GO" id="GO:0005737">
    <property type="term" value="C:cytoplasm"/>
    <property type="evidence" value="ECO:0007669"/>
    <property type="project" value="UniProtKB-SubCell"/>
</dbReference>
<organism evidence="10 11">
    <name type="scientific">Pseudogulbenkiania subflava DSM 22618</name>
    <dbReference type="NCBI Taxonomy" id="1123014"/>
    <lineage>
        <taxon>Bacteria</taxon>
        <taxon>Pseudomonadati</taxon>
        <taxon>Pseudomonadota</taxon>
        <taxon>Betaproteobacteria</taxon>
        <taxon>Neisseriales</taxon>
        <taxon>Chromobacteriaceae</taxon>
        <taxon>Pseudogulbenkiania</taxon>
    </lineage>
</organism>
<feature type="binding site" evidence="8">
    <location>
        <position position="269"/>
    </location>
    <ligand>
        <name>Mn(2+)</name>
        <dbReference type="ChEBI" id="CHEBI:29035"/>
        <label>2</label>
    </ligand>
</feature>
<evidence type="ECO:0000256" key="1">
    <source>
        <dbReference type="ARBA" id="ARBA00000135"/>
    </source>
</evidence>
<dbReference type="SUPFAM" id="SSF52949">
    <property type="entry name" value="Macro domain-like"/>
    <property type="match status" value="1"/>
</dbReference>
<keyword evidence="11" id="KW-1185">Reference proteome</keyword>
<dbReference type="Pfam" id="PF02789">
    <property type="entry name" value="Peptidase_M17_N"/>
    <property type="match status" value="1"/>
</dbReference>
<dbReference type="GO" id="GO:0006508">
    <property type="term" value="P:proteolysis"/>
    <property type="evidence" value="ECO:0007669"/>
    <property type="project" value="UniProtKB-KW"/>
</dbReference>
<feature type="binding site" evidence="8">
    <location>
        <position position="348"/>
    </location>
    <ligand>
        <name>Mn(2+)</name>
        <dbReference type="ChEBI" id="CHEBI:29035"/>
        <label>1</label>
    </ligand>
</feature>
<comment type="catalytic activity">
    <reaction evidence="1 8">
        <text>Release of an N-terminal amino acid, Xaa-|-Yaa-, in which Xaa is preferably Leu, but may be other amino acids including Pro although not Arg or Lys, and Yaa may be Pro. Amino acid amides and methyl esters are also readily hydrolyzed, but rates on arylamides are exceedingly low.</text>
        <dbReference type="EC" id="3.4.11.1"/>
    </reaction>
</comment>
<comment type="subcellular location">
    <subcellularLocation>
        <location evidence="8">Cytoplasm</location>
    </subcellularLocation>
</comment>
<evidence type="ECO:0000256" key="2">
    <source>
        <dbReference type="ARBA" id="ARBA00000967"/>
    </source>
</evidence>
<dbReference type="InterPro" id="IPR043472">
    <property type="entry name" value="Macro_dom-like"/>
</dbReference>
<keyword evidence="8" id="KW-0963">Cytoplasm</keyword>
<gene>
    <name evidence="8" type="primary">pepA</name>
    <name evidence="10" type="ORF">SAMN02745746_00553</name>
</gene>
<dbReference type="Gene3D" id="3.40.630.10">
    <property type="entry name" value="Zn peptidases"/>
    <property type="match status" value="1"/>
</dbReference>
<feature type="binding site" evidence="8">
    <location>
        <position position="269"/>
    </location>
    <ligand>
        <name>Mn(2+)</name>
        <dbReference type="ChEBI" id="CHEBI:29035"/>
        <label>1</label>
    </ligand>
</feature>
<dbReference type="PROSITE" id="PS00631">
    <property type="entry name" value="CYTOSOL_AP"/>
    <property type="match status" value="1"/>
</dbReference>
<comment type="catalytic activity">
    <reaction evidence="2 8">
        <text>Release of an N-terminal amino acid, preferentially leucine, but not glutamic or aspartic acids.</text>
        <dbReference type="EC" id="3.4.11.10"/>
    </reaction>
</comment>
<dbReference type="PANTHER" id="PTHR11963:SF23">
    <property type="entry name" value="CYTOSOL AMINOPEPTIDASE"/>
    <property type="match status" value="1"/>
</dbReference>
<dbReference type="RefSeq" id="WP_085274910.1">
    <property type="nucleotide sequence ID" value="NZ_FXAG01000002.1"/>
</dbReference>
<feature type="binding site" evidence="8">
    <location>
        <position position="264"/>
    </location>
    <ligand>
        <name>Mn(2+)</name>
        <dbReference type="ChEBI" id="CHEBI:29035"/>
        <label>2</label>
    </ligand>
</feature>
<comment type="similarity">
    <text evidence="3 8">Belongs to the peptidase M17 family.</text>
</comment>
<evidence type="ECO:0000256" key="4">
    <source>
        <dbReference type="ARBA" id="ARBA00022438"/>
    </source>
</evidence>
<dbReference type="STRING" id="1123014.SAMN02745746_00553"/>
<comment type="function">
    <text evidence="8">Presumably involved in the processing and regular turnover of intracellular proteins. Catalyzes the removal of unsubstituted N-terminal amino acids from various peptides.</text>
</comment>
<dbReference type="EC" id="3.4.11.10" evidence="8"/>
<dbReference type="HAMAP" id="MF_00181">
    <property type="entry name" value="Cytosol_peptidase_M17"/>
    <property type="match status" value="1"/>
</dbReference>
<feature type="active site" evidence="8">
    <location>
        <position position="276"/>
    </location>
</feature>
<dbReference type="NCBIfam" id="NF002074">
    <property type="entry name" value="PRK00913.1-4"/>
    <property type="match status" value="1"/>
</dbReference>
<dbReference type="InterPro" id="IPR023042">
    <property type="entry name" value="Peptidase_M17_leu_NH2_pept"/>
</dbReference>
<dbReference type="GO" id="GO:0070006">
    <property type="term" value="F:metalloaminopeptidase activity"/>
    <property type="evidence" value="ECO:0007669"/>
    <property type="project" value="InterPro"/>
</dbReference>
<feature type="binding site" evidence="8">
    <location>
        <position position="348"/>
    </location>
    <ligand>
        <name>Mn(2+)</name>
        <dbReference type="ChEBI" id="CHEBI:29035"/>
        <label>2</label>
    </ligand>
</feature>
<proteinExistence type="inferred from homology"/>
<evidence type="ECO:0000256" key="5">
    <source>
        <dbReference type="ARBA" id="ARBA00022670"/>
    </source>
</evidence>
<reference evidence="11" key="1">
    <citation type="submission" date="2017-04" db="EMBL/GenBank/DDBJ databases">
        <authorList>
            <person name="Varghese N."/>
            <person name="Submissions S."/>
        </authorList>
    </citation>
    <scope>NUCLEOTIDE SEQUENCE [LARGE SCALE GENOMIC DNA]</scope>
    <source>
        <strain evidence="11">DSM 22618</strain>
    </source>
</reference>
<name>A0A1Y6BB91_9NEIS</name>
<dbReference type="PRINTS" id="PR00481">
    <property type="entry name" value="LAMNOPPTDASE"/>
</dbReference>
<feature type="binding site" evidence="8">
    <location>
        <position position="287"/>
    </location>
    <ligand>
        <name>Mn(2+)</name>
        <dbReference type="ChEBI" id="CHEBI:29035"/>
        <label>2</label>
    </ligand>
</feature>
<keyword evidence="6 8" id="KW-0378">Hydrolase</keyword>
<dbReference type="GO" id="GO:0030145">
    <property type="term" value="F:manganese ion binding"/>
    <property type="evidence" value="ECO:0007669"/>
    <property type="project" value="UniProtKB-UniRule"/>
</dbReference>
<evidence type="ECO:0000256" key="6">
    <source>
        <dbReference type="ARBA" id="ARBA00022801"/>
    </source>
</evidence>
<dbReference type="Pfam" id="PF00883">
    <property type="entry name" value="Peptidase_M17"/>
    <property type="match status" value="1"/>
</dbReference>
<comment type="cofactor">
    <cofactor evidence="8">
        <name>Mn(2+)</name>
        <dbReference type="ChEBI" id="CHEBI:29035"/>
    </cofactor>
    <text evidence="8">Binds 2 manganese ions per subunit.</text>
</comment>
<evidence type="ECO:0000256" key="3">
    <source>
        <dbReference type="ARBA" id="ARBA00009528"/>
    </source>
</evidence>
<feature type="domain" description="Cytosol aminopeptidase" evidence="9">
    <location>
        <begin position="344"/>
        <end position="351"/>
    </location>
</feature>
<keyword evidence="7 8" id="KW-0464">Manganese</keyword>
<keyword evidence="8" id="KW-0479">Metal-binding</keyword>
<feature type="binding site" evidence="8">
    <location>
        <position position="346"/>
    </location>
    <ligand>
        <name>Mn(2+)</name>
        <dbReference type="ChEBI" id="CHEBI:29035"/>
        <label>1</label>
    </ligand>
</feature>
<dbReference type="InterPro" id="IPR000819">
    <property type="entry name" value="Peptidase_M17_C"/>
</dbReference>
<dbReference type="InterPro" id="IPR008283">
    <property type="entry name" value="Peptidase_M17_N"/>
</dbReference>
<accession>A0A1Y6BB91</accession>
<keyword evidence="4 8" id="KW-0031">Aminopeptidase</keyword>
<dbReference type="Proteomes" id="UP000192920">
    <property type="component" value="Unassembled WGS sequence"/>
</dbReference>
<evidence type="ECO:0000313" key="10">
    <source>
        <dbReference type="EMBL" id="SME98852.1"/>
    </source>
</evidence>
<dbReference type="EMBL" id="FXAG01000002">
    <property type="protein sequence ID" value="SME98852.1"/>
    <property type="molecule type" value="Genomic_DNA"/>
</dbReference>
<evidence type="ECO:0000259" key="9">
    <source>
        <dbReference type="PROSITE" id="PS00631"/>
    </source>
</evidence>
<dbReference type="PANTHER" id="PTHR11963">
    <property type="entry name" value="LEUCINE AMINOPEPTIDASE-RELATED"/>
    <property type="match status" value="1"/>
</dbReference>
<evidence type="ECO:0000313" key="11">
    <source>
        <dbReference type="Proteomes" id="UP000192920"/>
    </source>
</evidence>
<evidence type="ECO:0000256" key="8">
    <source>
        <dbReference type="HAMAP-Rule" id="MF_00181"/>
    </source>
</evidence>
<keyword evidence="5 8" id="KW-0645">Protease</keyword>
<dbReference type="EC" id="3.4.11.1" evidence="8"/>
<dbReference type="CDD" id="cd00433">
    <property type="entry name" value="Peptidase_M17"/>
    <property type="match status" value="1"/>
</dbReference>
<protein>
    <recommendedName>
        <fullName evidence="8">Probable cytosol aminopeptidase</fullName>
        <ecNumber evidence="8">3.4.11.1</ecNumber>
    </recommendedName>
    <alternativeName>
        <fullName evidence="8">Leucine aminopeptidase</fullName>
        <shortName evidence="8">LAP</shortName>
        <ecNumber evidence="8">3.4.11.10</ecNumber>
    </alternativeName>
    <alternativeName>
        <fullName evidence="8">Leucyl aminopeptidase</fullName>
    </alternativeName>
</protein>
<feature type="active site" evidence="8">
    <location>
        <position position="350"/>
    </location>
</feature>
<dbReference type="AlphaFoldDB" id="A0A1Y6BB91"/>
<sequence>MEFDLTSARPETLATGCVIVGFYAPRTLSPAAASLDQASQGAISEALQRSEADGKLGSSLLLHCVPQLPGRSVLLVGLGTADDLGAADYLKICRAAAKILAKNPCGSVASYLPELPVTGHDHDWKVEKAALSLSEALYRFERFKTQAGDDKRPFKTLLLAAGDSANRTGLERAQAIGRGMQLTRDLANLPANVCTPVYLADTARDMAERLGAEAQILEPAAIDSLGMHSFLAVAQGSAIGARLIVLQYRGAASADERPVVLVGKGITFDSGGLSLKPPASMEGMKYDMSGAAAVLGAFQAAVELALPINLRVVIPTCENMPSGHALRPGDIVTTMSGQTVEVLNTDAEGRLILCDALTYAARFNPAAVIDVATLTGACVTALGHVTSGLFANDDDLARDLLTAGIEAGDRAWQLPLLDDYQEQLDSTFADMRNIGGSAAGSVTAACFLSRFASAYRWAHLDIAGTATGRDDKSGATGRPVPLLVQFLLQQAAGNRPR</sequence>